<comment type="caution">
    <text evidence="2">The sequence shown here is derived from an EMBL/GenBank/DDBJ whole genome shotgun (WGS) entry which is preliminary data.</text>
</comment>
<evidence type="ECO:0000313" key="3">
    <source>
        <dbReference type="Proteomes" id="UP000295717"/>
    </source>
</evidence>
<reference evidence="2 3" key="1">
    <citation type="submission" date="2019-03" db="EMBL/GenBank/DDBJ databases">
        <title>Genomic Encyclopedia of Type Strains, Phase IV (KMG-IV): sequencing the most valuable type-strain genomes for metagenomic binning, comparative biology and taxonomic classification.</title>
        <authorList>
            <person name="Goeker M."/>
        </authorList>
    </citation>
    <scope>NUCLEOTIDE SEQUENCE [LARGE SCALE GENOMIC DNA]</scope>
    <source>
        <strain evidence="2 3">DSM 13587</strain>
    </source>
</reference>
<dbReference type="AlphaFoldDB" id="A0A4R3N586"/>
<gene>
    <name evidence="2" type="ORF">EDC35_101506</name>
</gene>
<proteinExistence type="predicted"/>
<dbReference type="OrthoDB" id="5752843at2"/>
<evidence type="ECO:0008006" key="4">
    <source>
        <dbReference type="Google" id="ProtNLM"/>
    </source>
</evidence>
<organism evidence="2 3">
    <name type="scientific">Thiobaca trueperi</name>
    <dbReference type="NCBI Taxonomy" id="127458"/>
    <lineage>
        <taxon>Bacteria</taxon>
        <taxon>Pseudomonadati</taxon>
        <taxon>Pseudomonadota</taxon>
        <taxon>Gammaproteobacteria</taxon>
        <taxon>Chromatiales</taxon>
        <taxon>Chromatiaceae</taxon>
        <taxon>Thiobaca</taxon>
    </lineage>
</organism>
<evidence type="ECO:0000256" key="1">
    <source>
        <dbReference type="SAM" id="SignalP"/>
    </source>
</evidence>
<dbReference type="Proteomes" id="UP000295717">
    <property type="component" value="Unassembled WGS sequence"/>
</dbReference>
<evidence type="ECO:0000313" key="2">
    <source>
        <dbReference type="EMBL" id="TCT24185.1"/>
    </source>
</evidence>
<protein>
    <recommendedName>
        <fullName evidence="4">Pre-peptidase</fullName>
    </recommendedName>
</protein>
<accession>A0A4R3N586</accession>
<name>A0A4R3N586_9GAMM</name>
<feature type="signal peptide" evidence="1">
    <location>
        <begin position="1"/>
        <end position="22"/>
    </location>
</feature>
<dbReference type="Gene3D" id="2.60.120.380">
    <property type="match status" value="2"/>
</dbReference>
<sequence length="536" mass="58082">MKPLVSLAMSLALLIPVAASQADSLGDYPPPSDPCLADRQAAYTAGYNAGDLNGYNRGYAIGFSDGTGAGIARCFANPADCNISLASCLPDPDYGETEPNDNLIAADPLKFNTKYWAQSYGAADQDWFYIETTAANQNLAVTFAVPNLNGANLLQGNPSIWNLTIRDAAGNVFANFDTNTIGSFITQEELDKKPYQMTYRATLGLVGTYYLVVQQSDKTVKNAYTYSIAASPLENTDLDGKQPIVGFYDSEIEPNDVPSRANPLATSVTMFGLINLTFNTPLPTDETYVWGQGENDWFVYNTAGNEIISLTFCAKEACGPGNWFVEIYDKTTAQKLEDGALLKDVKPLLAFNTDTVNQPSAIYRLGLKDPGYYFMRVNHKRLFDAPCLGHQFVSTATDSGFIGSCECASGNSCDVPSDGCSEDALGLQCKQETKTCNPGIDPGCLLADGQGGRPQYPAGCPLKEDPENPDKITTPCQTYQTLARCSCSSYGGVVEIPENEYSGPYNFTWFGTKLPPNTIDTDAYLDFLNRSNPYTP</sequence>
<dbReference type="EMBL" id="SMAO01000001">
    <property type="protein sequence ID" value="TCT24185.1"/>
    <property type="molecule type" value="Genomic_DNA"/>
</dbReference>
<keyword evidence="3" id="KW-1185">Reference proteome</keyword>
<feature type="chain" id="PRO_5020995330" description="Pre-peptidase" evidence="1">
    <location>
        <begin position="23"/>
        <end position="536"/>
    </location>
</feature>
<keyword evidence="1" id="KW-0732">Signal</keyword>